<evidence type="ECO:0000256" key="1">
    <source>
        <dbReference type="ARBA" id="ARBA00004123"/>
    </source>
</evidence>
<dbReference type="PANTHER" id="PTHR46554">
    <property type="entry name" value="MEDIATOR OF RNA POLYMERASE II TRANSCRIPTION SUBUNIT 26A-RELATED"/>
    <property type="match status" value="1"/>
</dbReference>
<dbReference type="CDD" id="cd00183">
    <property type="entry name" value="TFIIS_I"/>
    <property type="match status" value="1"/>
</dbReference>
<feature type="domain" description="TFIIS N-terminal" evidence="4">
    <location>
        <begin position="39"/>
        <end position="113"/>
    </location>
</feature>
<dbReference type="Pfam" id="PF08711">
    <property type="entry name" value="Med26"/>
    <property type="match status" value="1"/>
</dbReference>
<evidence type="ECO:0000259" key="4">
    <source>
        <dbReference type="PROSITE" id="PS51319"/>
    </source>
</evidence>
<dbReference type="GO" id="GO:0006357">
    <property type="term" value="P:regulation of transcription by RNA polymerase II"/>
    <property type="evidence" value="ECO:0000318"/>
    <property type="project" value="GO_Central"/>
</dbReference>
<reference evidence="5" key="3">
    <citation type="submission" date="2025-09" db="UniProtKB">
        <authorList>
            <consortium name="Ensembl"/>
        </authorList>
    </citation>
    <scope>IDENTIFICATION</scope>
</reference>
<dbReference type="EMBL" id="AHAT01018230">
    <property type="status" value="NOT_ANNOTATED_CDS"/>
    <property type="molecule type" value="Genomic_DNA"/>
</dbReference>
<sequence>MDKFVIKLPSGETRKQTKTQGKVYRQATIESLRRVVVIEDIERFKAMLELPQQTKENLLLALTELNKKIPSKEVLQSTKIGHTVNRTRRHPDPEVSALARAVYAQWKTFIEENANKPSIEVRCDAQTEGLRSTARKLLAESMGLELEVEEDQADHRAVGDVDRPGALGVVGVAVGVVGAGYGAGQPREHSATHICQELPAEEGDCVCSLFTDKCFNNTIQEENTREAAVCHVSIRAEDDGHDVPGRGERRRGVLPTERPQEVALVLGGPVVNLHVVVGTVGVVLQLEVVKRQQDGRALCHHDEPDALGVAGVQPREVGARYVAVRRGENAATLHPWGRLTMNK</sequence>
<evidence type="ECO:0000313" key="6">
    <source>
        <dbReference type="Proteomes" id="UP000018468"/>
    </source>
</evidence>
<evidence type="ECO:0000256" key="3">
    <source>
        <dbReference type="PROSITE-ProRule" id="PRU00649"/>
    </source>
</evidence>
<accession>W5M601</accession>
<dbReference type="Ensembl" id="ENSLOCT00000003816.1">
    <property type="protein sequence ID" value="ENSLOCP00000003809.1"/>
    <property type="gene ID" value="ENSLOCG00000003227.1"/>
</dbReference>
<comment type="subcellular location">
    <subcellularLocation>
        <location evidence="1 3">Nucleus</location>
    </subcellularLocation>
</comment>
<dbReference type="SUPFAM" id="SSF47676">
    <property type="entry name" value="Conserved domain common to transcription factors TFIIS, elongin A, CRSP70"/>
    <property type="match status" value="1"/>
</dbReference>
<dbReference type="PROSITE" id="PS51319">
    <property type="entry name" value="TFIIS_N"/>
    <property type="match status" value="1"/>
</dbReference>
<dbReference type="GeneTree" id="ENSGT00390000014384"/>
<dbReference type="Bgee" id="ENSLOCG00000003227">
    <property type="expression patterns" value="Expressed in ovary and 13 other cell types or tissues"/>
</dbReference>
<evidence type="ECO:0000313" key="5">
    <source>
        <dbReference type="Ensembl" id="ENSLOCP00000003809.1"/>
    </source>
</evidence>
<dbReference type="eggNOG" id="KOG1105">
    <property type="taxonomic scope" value="Eukaryota"/>
</dbReference>
<dbReference type="SMART" id="SM00509">
    <property type="entry name" value="TFS2N"/>
    <property type="match status" value="1"/>
</dbReference>
<dbReference type="InterPro" id="IPR017923">
    <property type="entry name" value="TFIIS_N"/>
</dbReference>
<dbReference type="AlphaFoldDB" id="W5M601"/>
<keyword evidence="6" id="KW-1185">Reference proteome</keyword>
<protein>
    <submittedName>
        <fullName evidence="5">Transcription elongation factor A (SII) N-terminal and central domain containing 2</fullName>
    </submittedName>
</protein>
<dbReference type="Gene3D" id="1.20.930.10">
    <property type="entry name" value="Conserved domain common to transcription factors TFIIS, elongin A, CRSP70"/>
    <property type="match status" value="1"/>
</dbReference>
<dbReference type="InterPro" id="IPR035441">
    <property type="entry name" value="TFIIS/LEDGF_dom_sf"/>
</dbReference>
<dbReference type="EMBL" id="AHAT01018229">
    <property type="status" value="NOT_ANNOTATED_CDS"/>
    <property type="molecule type" value="Genomic_DNA"/>
</dbReference>
<dbReference type="Proteomes" id="UP000018468">
    <property type="component" value="Linkage group LG10"/>
</dbReference>
<organism evidence="5 6">
    <name type="scientific">Lepisosteus oculatus</name>
    <name type="common">Spotted gar</name>
    <dbReference type="NCBI Taxonomy" id="7918"/>
    <lineage>
        <taxon>Eukaryota</taxon>
        <taxon>Metazoa</taxon>
        <taxon>Chordata</taxon>
        <taxon>Craniata</taxon>
        <taxon>Vertebrata</taxon>
        <taxon>Euteleostomi</taxon>
        <taxon>Actinopterygii</taxon>
        <taxon>Neopterygii</taxon>
        <taxon>Holostei</taxon>
        <taxon>Semionotiformes</taxon>
        <taxon>Lepisosteidae</taxon>
        <taxon>Lepisosteus</taxon>
    </lineage>
</organism>
<dbReference type="PANTHER" id="PTHR46554:SF2">
    <property type="entry name" value="TFIIS N-TERMINAL DOMAIN-CONTAINING PROTEIN"/>
    <property type="match status" value="1"/>
</dbReference>
<name>W5M601_LEPOC</name>
<reference evidence="6" key="1">
    <citation type="submission" date="2011-12" db="EMBL/GenBank/DDBJ databases">
        <title>The Draft Genome of Lepisosteus oculatus.</title>
        <authorList>
            <consortium name="The Broad Institute Genome Assembly &amp; Analysis Group"/>
            <consortium name="Computational R&amp;D Group"/>
            <consortium name="and Sequencing Platform"/>
            <person name="Di Palma F."/>
            <person name="Alfoldi J."/>
            <person name="Johnson J."/>
            <person name="Berlin A."/>
            <person name="Gnerre S."/>
            <person name="Jaffe D."/>
            <person name="MacCallum I."/>
            <person name="Young S."/>
            <person name="Walker B.J."/>
            <person name="Lander E.S."/>
            <person name="Lindblad-Toh K."/>
        </authorList>
    </citation>
    <scope>NUCLEOTIDE SEQUENCE [LARGE SCALE GENOMIC DNA]</scope>
</reference>
<reference evidence="5" key="2">
    <citation type="submission" date="2025-08" db="UniProtKB">
        <authorList>
            <consortium name="Ensembl"/>
        </authorList>
    </citation>
    <scope>IDENTIFICATION</scope>
</reference>
<keyword evidence="2 3" id="KW-0539">Nucleus</keyword>
<dbReference type="HOGENOM" id="CLU_808825_0_0_1"/>
<evidence type="ECO:0000256" key="2">
    <source>
        <dbReference type="ARBA" id="ARBA00023242"/>
    </source>
</evidence>
<dbReference type="GO" id="GO:0005634">
    <property type="term" value="C:nucleus"/>
    <property type="evidence" value="ECO:0000318"/>
    <property type="project" value="GO_Central"/>
</dbReference>
<dbReference type="STRING" id="7918.ENSLOCP00000003809"/>
<proteinExistence type="predicted"/>
<dbReference type="InterPro" id="IPR003617">
    <property type="entry name" value="TFIIS/CRSP70_N_sub"/>
</dbReference>
<dbReference type="InParanoid" id="W5M601"/>